<evidence type="ECO:0000313" key="2">
    <source>
        <dbReference type="Proteomes" id="UP000515550"/>
    </source>
</evidence>
<dbReference type="InterPro" id="IPR015257">
    <property type="entry name" value="Maf1"/>
</dbReference>
<dbReference type="GO" id="GO:0016480">
    <property type="term" value="P:negative regulation of transcription by RNA polymerase III"/>
    <property type="evidence" value="ECO:0007669"/>
    <property type="project" value="InterPro"/>
</dbReference>
<dbReference type="Pfam" id="PF09174">
    <property type="entry name" value="Maf1"/>
    <property type="match status" value="1"/>
</dbReference>
<dbReference type="VEuPathDB" id="PlasmoDB:PVBDA_0701910"/>
<dbReference type="AlphaFoldDB" id="A0A6V7S082"/>
<gene>
    <name evidence="1" type="ORF">PVBDA_0701910</name>
</gene>
<evidence type="ECO:0000313" key="1">
    <source>
        <dbReference type="EMBL" id="CAD2089196.1"/>
    </source>
</evidence>
<protein>
    <submittedName>
        <fullName evidence="1">Repressor of RNA polymerase III transcription MAF1, putative</fullName>
    </submittedName>
</protein>
<sequence length="224" mass="26776">MINLDIENLNDINLILERLEAHDRFIEATIELFEDAEKCDENIDNENIDNENCVIKNKKAIHDIINNKEKKYILSNIINILNYVFPDYEFKYLNNSNYKYIKNLNNVIDNINYNLLYVVENIYRGFNKKVWEILKELMDFKSCDIYTYLNNTDKDPYIDKQSISSFNYFFFAKKTKRILFISCITKPKYKNQNDEDFNNIYMTIQDEPSVNAQNDYDEIDSSSS</sequence>
<accession>A0A6V7S082</accession>
<dbReference type="GO" id="GO:0000994">
    <property type="term" value="F:RNA polymerase III core binding"/>
    <property type="evidence" value="ECO:0007669"/>
    <property type="project" value="TreeGrafter"/>
</dbReference>
<proteinExistence type="predicted"/>
<name>A0A6V7S082_PLAVN</name>
<organism evidence="1 2">
    <name type="scientific">Plasmodium vinckei brucechwatti</name>
    <dbReference type="NCBI Taxonomy" id="119398"/>
    <lineage>
        <taxon>Eukaryota</taxon>
        <taxon>Sar</taxon>
        <taxon>Alveolata</taxon>
        <taxon>Apicomplexa</taxon>
        <taxon>Aconoidasida</taxon>
        <taxon>Haemosporida</taxon>
        <taxon>Plasmodiidae</taxon>
        <taxon>Plasmodium</taxon>
        <taxon>Plasmodium (Vinckeia)</taxon>
    </lineage>
</organism>
<dbReference type="Proteomes" id="UP000515550">
    <property type="component" value="Chromosome PVBDA_07"/>
</dbReference>
<dbReference type="PANTHER" id="PTHR22504:SF0">
    <property type="entry name" value="REPRESSOR OF RNA POLYMERASE III TRANSCRIPTION MAF1 HOMOLOG"/>
    <property type="match status" value="1"/>
</dbReference>
<dbReference type="PANTHER" id="PTHR22504">
    <property type="entry name" value="REPRESSOR OF RNA POLYMERASE III TRANSCRIPTION MAF1"/>
    <property type="match status" value="1"/>
</dbReference>
<dbReference type="InterPro" id="IPR038564">
    <property type="entry name" value="Maf1_sf"/>
</dbReference>
<reference evidence="1 2" key="1">
    <citation type="submission" date="2020-08" db="EMBL/GenBank/DDBJ databases">
        <authorList>
            <person name="Ramaprasad A."/>
        </authorList>
    </citation>
    <scope>NUCLEOTIDE SEQUENCE [LARGE SCALE GENOMIC DNA]</scope>
</reference>
<dbReference type="Gene3D" id="3.40.1000.50">
    <property type="entry name" value="Repressor of RNA polymerase III transcription Maf1"/>
    <property type="match status" value="1"/>
</dbReference>
<dbReference type="GO" id="GO:0005634">
    <property type="term" value="C:nucleus"/>
    <property type="evidence" value="ECO:0007669"/>
    <property type="project" value="TreeGrafter"/>
</dbReference>
<dbReference type="EMBL" id="LR865385">
    <property type="protein sequence ID" value="CAD2089196.1"/>
    <property type="molecule type" value="Genomic_DNA"/>
</dbReference>